<protein>
    <submittedName>
        <fullName evidence="3">YCII-related domain protein</fullName>
    </submittedName>
</protein>
<name>A0A1D8AYL3_9BACT</name>
<dbReference type="InterPro" id="IPR005545">
    <property type="entry name" value="YCII"/>
</dbReference>
<dbReference type="EMBL" id="CP016094">
    <property type="protein sequence ID" value="AOS45951.1"/>
    <property type="molecule type" value="Genomic_DNA"/>
</dbReference>
<comment type="similarity">
    <text evidence="1">Belongs to the YciI family.</text>
</comment>
<dbReference type="PANTHER" id="PTHR35174:SF3">
    <property type="entry name" value="BLL7171 PROTEIN"/>
    <property type="match status" value="1"/>
</dbReference>
<dbReference type="STRING" id="1838286.Verru16b_03042"/>
<dbReference type="AlphaFoldDB" id="A0A1D8AYL3"/>
<organism evidence="3 4">
    <name type="scientific">Lacunisphaera limnophila</name>
    <dbReference type="NCBI Taxonomy" id="1838286"/>
    <lineage>
        <taxon>Bacteria</taxon>
        <taxon>Pseudomonadati</taxon>
        <taxon>Verrucomicrobiota</taxon>
        <taxon>Opitutia</taxon>
        <taxon>Opitutales</taxon>
        <taxon>Opitutaceae</taxon>
        <taxon>Lacunisphaera</taxon>
    </lineage>
</organism>
<evidence type="ECO:0000313" key="3">
    <source>
        <dbReference type="EMBL" id="AOS45951.1"/>
    </source>
</evidence>
<proteinExistence type="inferred from homology"/>
<dbReference type="PANTHER" id="PTHR35174">
    <property type="entry name" value="BLL7171 PROTEIN-RELATED"/>
    <property type="match status" value="1"/>
</dbReference>
<dbReference type="RefSeq" id="WP_069963044.1">
    <property type="nucleotide sequence ID" value="NZ_CP016094.1"/>
</dbReference>
<evidence type="ECO:0000259" key="2">
    <source>
        <dbReference type="Pfam" id="PF03795"/>
    </source>
</evidence>
<dbReference type="SUPFAM" id="SSF54909">
    <property type="entry name" value="Dimeric alpha+beta barrel"/>
    <property type="match status" value="1"/>
</dbReference>
<reference evidence="3 4" key="1">
    <citation type="submission" date="2016-06" db="EMBL/GenBank/DDBJ databases">
        <title>Three novel species with peptidoglycan cell walls form the new genus Lacunisphaera gen. nov. in the family Opitutaceae of the verrucomicrobial subdivision 4.</title>
        <authorList>
            <person name="Rast P."/>
            <person name="Gloeckner I."/>
            <person name="Jogler M."/>
            <person name="Boedeker C."/>
            <person name="Jeske O."/>
            <person name="Wiegand S."/>
            <person name="Reinhardt R."/>
            <person name="Schumann P."/>
            <person name="Rohde M."/>
            <person name="Spring S."/>
            <person name="Gloeckner F.O."/>
            <person name="Jogler C."/>
        </authorList>
    </citation>
    <scope>NUCLEOTIDE SEQUENCE [LARGE SCALE GENOMIC DNA]</scope>
    <source>
        <strain evidence="3 4">IG16b</strain>
    </source>
</reference>
<evidence type="ECO:0000313" key="4">
    <source>
        <dbReference type="Proteomes" id="UP000095228"/>
    </source>
</evidence>
<keyword evidence="4" id="KW-1185">Reference proteome</keyword>
<dbReference type="Proteomes" id="UP000095228">
    <property type="component" value="Chromosome"/>
</dbReference>
<dbReference type="KEGG" id="obg:Verru16b_03042"/>
<accession>A0A1D8AYL3</accession>
<dbReference type="OrthoDB" id="9807535at2"/>
<dbReference type="InterPro" id="IPR011008">
    <property type="entry name" value="Dimeric_a/b-barrel"/>
</dbReference>
<gene>
    <name evidence="3" type="ORF">Verru16b_03042</name>
</gene>
<evidence type="ECO:0000256" key="1">
    <source>
        <dbReference type="ARBA" id="ARBA00007689"/>
    </source>
</evidence>
<dbReference type="Gene3D" id="3.30.70.1060">
    <property type="entry name" value="Dimeric alpha+beta barrel"/>
    <property type="match status" value="1"/>
</dbReference>
<feature type="domain" description="YCII-related" evidence="2">
    <location>
        <begin position="21"/>
        <end position="114"/>
    </location>
</feature>
<dbReference type="Pfam" id="PF03795">
    <property type="entry name" value="YCII"/>
    <property type="match status" value="1"/>
</dbReference>
<sequence>MNPDTTSYLLLFRNAGPDVHAHLTPAQREEMTKKWNDWVQALSDRGQVAHASPLGLEGRVVSGGKGERVSDGPYAEGKEVVGGYFFLTVDTLAEATEIAKQCPGLPLGLTVEVRPVLAASAVLEGVRAKSLPT</sequence>